<evidence type="ECO:0000313" key="14">
    <source>
        <dbReference type="EMBL" id="KAK9830261.1"/>
    </source>
</evidence>
<evidence type="ECO:0000259" key="12">
    <source>
        <dbReference type="Pfam" id="PF00326"/>
    </source>
</evidence>
<name>A0AAW1RAF3_9CHLO</name>
<dbReference type="EMBL" id="JALJOR010000001">
    <property type="protein sequence ID" value="KAK9830261.1"/>
    <property type="molecule type" value="Genomic_DNA"/>
</dbReference>
<feature type="compositionally biased region" description="Basic residues" evidence="11">
    <location>
        <begin position="88"/>
        <end position="98"/>
    </location>
</feature>
<evidence type="ECO:0000256" key="8">
    <source>
        <dbReference type="ARBA" id="ARBA00042165"/>
    </source>
</evidence>
<dbReference type="SUPFAM" id="SSF48452">
    <property type="entry name" value="TPR-like"/>
    <property type="match status" value="4"/>
</dbReference>
<comment type="function">
    <text evidence="9">Serine peptidase whose precise substrate specificity remains unclear. Does not cleave peptides after a arginine or lysine residue. Regulates trans-Golgi network morphology and sorting by regulating the membrane binding of the AP-1 complex. May play a role in the regulation of synaptic vesicle exocytosis.</text>
</comment>
<keyword evidence="6" id="KW-0720">Serine protease</keyword>
<keyword evidence="4" id="KW-0645">Protease</keyword>
<dbReference type="InterPro" id="IPR011990">
    <property type="entry name" value="TPR-like_helical_dom_sf"/>
</dbReference>
<dbReference type="InterPro" id="IPR001375">
    <property type="entry name" value="Peptidase_S9_cat"/>
</dbReference>
<gene>
    <name evidence="14" type="ORF">WJX72_010654</name>
</gene>
<comment type="caution">
    <text evidence="14">The sequence shown here is derived from an EMBL/GenBank/DDBJ whole genome shotgun (WGS) entry which is preliminary data.</text>
</comment>
<dbReference type="SUPFAM" id="SSF50993">
    <property type="entry name" value="Peptidase/esterase 'gauge' domain"/>
    <property type="match status" value="1"/>
</dbReference>
<feature type="region of interest" description="Disordered" evidence="11">
    <location>
        <begin position="1"/>
        <end position="124"/>
    </location>
</feature>
<comment type="similarity">
    <text evidence="2">Belongs to the peptidase S9A family.</text>
</comment>
<sequence>MAGADKDYLPFEDDEEDEEGYDVDDEAAVLRGLAGTQDRDEEGEEDAPEEEDDLFDEDLDPFSLLEGMGEEQGVQDQAALQPFEILANRKRQARRRQKPAGPSAQGEDEAGPSQGATQQDVFGPGVDDIWNDELATSMGIPTAKERKKKKMSAKRRRKNIEKGNRTKQLPEEVVQKLGEANLFYATGRYTEAIELLQEVIRQMPNLPDPYHTLGLLHEAIDNPRKALNFYMIAVHLTPKDISLWKRLAALSTELGFLRNGIYCLGKVLARDKDDLDARWDRAVLYTELNQPRKAVEQFELISAAQGGSNGEVGKVLARLYHQLGQGERAVALLTHFMQDHAGETDLTHINMLAELHMERESWQEAATLVQRAEEALCEEGGLPIDLQVKAGMCALHLGDIAQALPHFHALLGEPVGQFVDLDLDVADALLAHGEYAEASAFYERVRAMPTYNSPALWSKIVQCQRATGDESKAVDIYIEVLGDHGVPYAARSEAALALAELYFQMRQTDAALEVLHMLDGLEADRAGEAGGPGQPSDAMAVAMRKANVLLKLGQQEAFLDLMLPVVSNTLRHFEVAGGMSSKSDPKIAKALRRRARLAHKRRITALHETDGVFKGYTNRDRRKPHVREADEAAEAILAAATDAETEGEEEGGGGGGGGRVMYDLQRSQEQFEMLVRTAYVCLQQRRWQQAQALMTASIDMFAKRWLDKSKKDVLKLVLAEAAFGQADYSGAFGHLRPVCTRWPHSLPVWNTYARVVSGMGGVRQNIKFLMPLRQKHPTSVPLMLLVAHCHAVQGAYSTALGELFHAYRLAPREPLTLLCIGVAYINQAMSKKVLDRDHAVLQAFAFLQEYAEYRLNPQEAAYNIGRAAHQLGLVHIAVPYYEKALSMPAPSADMGGLVAGLLLNRGQAQHQAKQVLKGNFRLLSSQERRVVSTLIAEGHGHLFSNWPPPGVKDAQKRALVRRAASYLESAGTALDDSRIALLEVPQAEQRPKQLEGPNGDVREDSYYWLRDDERTNPEVLAHLKVETAYAKQVLADTEQLQEALYNEMRGRIQEADQSAPQRHEGYYYYSRTLEGEQYRVHCRRRVPPLAGPATEADEMDVSQAEEVLLDENKEAAKHPFYIVSGFEVSPDHRLLAYGEDTKGGEMYTLHVRDLGTGQELLAEPIQNTAGNVAWANDNQTLFYVTKDKLDRPCRVWRHTIGSDPKTDALVYHEMDDAFYISIHRSRSDKLLVIDAGSAVTSEVRILDASNPTGQFEVIRPRENEVEYSIAHRGEHLYITLRDKKRPNSELLVAPLADPSKTKVLLPHRKDVKIESVCVCKDFLALFERVQGLQVAMVYRLPADLAPPSQLVNGVKVPFDEPAYELGPGSQGDFDSAVLRLVYSSLATPATTVDYNMATNKQAVKKVTPVLGGFDKANYITQRLWATAPDGVKVPISLVYRPDLVKLDGSAPMLLNGYGSYEICNDPYFKSDRLSLVDRGFVFGIAHVRGGGEMGRSWYEDGKYLKKKNTFTDFIACAEHLIQHKYTSQNKLCIEGRSAGGLTMGAVTNMRPDLFNAVIMGVPFVDCLTTMLDETIPLTVIEWEEWGNPQKPEFYEYMKSYSPVDNVQETAYPNILVTAGLHDPRVGYWEPAKLVCKLRDHKTDNNLLLFKCDLGAGHFSQSGRFDRLKETALDFAFLLKCQNMAIGKRVRPHFTWPP</sequence>
<dbReference type="InterPro" id="IPR051543">
    <property type="entry name" value="Serine_Peptidase_S9A"/>
</dbReference>
<dbReference type="Proteomes" id="UP001489004">
    <property type="component" value="Unassembled WGS sequence"/>
</dbReference>
<feature type="domain" description="Peptidase S9A N-terminal" evidence="13">
    <location>
        <begin position="985"/>
        <end position="1406"/>
    </location>
</feature>
<dbReference type="PANTHER" id="PTHR11757">
    <property type="entry name" value="PROTEASE FAMILY S9A OLIGOPEPTIDASE"/>
    <property type="match status" value="1"/>
</dbReference>
<dbReference type="Pfam" id="PF13414">
    <property type="entry name" value="TPR_11"/>
    <property type="match status" value="1"/>
</dbReference>
<dbReference type="Pfam" id="PF02897">
    <property type="entry name" value="Peptidase_S9_N"/>
    <property type="match status" value="1"/>
</dbReference>
<keyword evidence="10" id="KW-0802">TPR repeat</keyword>
<evidence type="ECO:0000256" key="4">
    <source>
        <dbReference type="ARBA" id="ARBA00022670"/>
    </source>
</evidence>
<evidence type="ECO:0000256" key="9">
    <source>
        <dbReference type="ARBA" id="ARBA00045448"/>
    </source>
</evidence>
<evidence type="ECO:0000256" key="10">
    <source>
        <dbReference type="PROSITE-ProRule" id="PRU00339"/>
    </source>
</evidence>
<dbReference type="InterPro" id="IPR023302">
    <property type="entry name" value="Pept_S9A_N"/>
</dbReference>
<dbReference type="Gene3D" id="2.130.10.120">
    <property type="entry name" value="Prolyl oligopeptidase, N-terminal domain"/>
    <property type="match status" value="1"/>
</dbReference>
<evidence type="ECO:0000256" key="7">
    <source>
        <dbReference type="ARBA" id="ARBA00039290"/>
    </source>
</evidence>
<dbReference type="Pfam" id="PF00326">
    <property type="entry name" value="Peptidase_S9"/>
    <property type="match status" value="1"/>
</dbReference>
<evidence type="ECO:0000313" key="15">
    <source>
        <dbReference type="Proteomes" id="UP001489004"/>
    </source>
</evidence>
<evidence type="ECO:0000259" key="13">
    <source>
        <dbReference type="Pfam" id="PF02897"/>
    </source>
</evidence>
<dbReference type="PANTHER" id="PTHR11757:SF19">
    <property type="entry name" value="PROLYL ENDOPEPTIDASE-LIKE"/>
    <property type="match status" value="1"/>
</dbReference>
<evidence type="ECO:0000256" key="6">
    <source>
        <dbReference type="ARBA" id="ARBA00022825"/>
    </source>
</evidence>
<dbReference type="Gene3D" id="1.25.40.10">
    <property type="entry name" value="Tetratricopeptide repeat domain"/>
    <property type="match status" value="3"/>
</dbReference>
<dbReference type="EC" id="3.4.21.26" evidence="3"/>
<accession>A0AAW1RAF3</accession>
<dbReference type="InterPro" id="IPR029058">
    <property type="entry name" value="AB_hydrolase_fold"/>
</dbReference>
<dbReference type="Gene3D" id="3.40.50.1820">
    <property type="entry name" value="alpha/beta hydrolase"/>
    <property type="match status" value="1"/>
</dbReference>
<feature type="domain" description="Peptidase S9 prolyl oligopeptidase catalytic" evidence="12">
    <location>
        <begin position="1468"/>
        <end position="1682"/>
    </location>
</feature>
<dbReference type="SUPFAM" id="SSF53474">
    <property type="entry name" value="alpha/beta-Hydrolases"/>
    <property type="match status" value="1"/>
</dbReference>
<evidence type="ECO:0000256" key="3">
    <source>
        <dbReference type="ARBA" id="ARBA00011897"/>
    </source>
</evidence>
<dbReference type="InterPro" id="IPR019734">
    <property type="entry name" value="TPR_rpt"/>
</dbReference>
<dbReference type="PRINTS" id="PR00862">
    <property type="entry name" value="PROLIGOPTASE"/>
</dbReference>
<feature type="compositionally biased region" description="Acidic residues" evidence="11">
    <location>
        <begin position="39"/>
        <end position="60"/>
    </location>
</feature>
<dbReference type="FunFam" id="3.40.50.1820:FF:000005">
    <property type="entry name" value="Prolyl endopeptidase"/>
    <property type="match status" value="1"/>
</dbReference>
<dbReference type="GO" id="GO:0006508">
    <property type="term" value="P:proteolysis"/>
    <property type="evidence" value="ECO:0007669"/>
    <property type="project" value="UniProtKB-KW"/>
</dbReference>
<keyword evidence="15" id="KW-1185">Reference proteome</keyword>
<dbReference type="InterPro" id="IPR002470">
    <property type="entry name" value="Peptidase_S9A"/>
</dbReference>
<organism evidence="14 15">
    <name type="scientific">[Myrmecia] bisecta</name>
    <dbReference type="NCBI Taxonomy" id="41462"/>
    <lineage>
        <taxon>Eukaryota</taxon>
        <taxon>Viridiplantae</taxon>
        <taxon>Chlorophyta</taxon>
        <taxon>core chlorophytes</taxon>
        <taxon>Trebouxiophyceae</taxon>
        <taxon>Trebouxiales</taxon>
        <taxon>Trebouxiaceae</taxon>
        <taxon>Myrmecia</taxon>
    </lineage>
</organism>
<evidence type="ECO:0000256" key="2">
    <source>
        <dbReference type="ARBA" id="ARBA00005228"/>
    </source>
</evidence>
<dbReference type="Pfam" id="PF13181">
    <property type="entry name" value="TPR_8"/>
    <property type="match status" value="1"/>
</dbReference>
<keyword evidence="5" id="KW-0378">Hydrolase</keyword>
<comment type="catalytic activity">
    <reaction evidence="1">
        <text>Hydrolysis of Pro-|-Xaa &gt;&gt; Ala-|-Xaa in oligopeptides.</text>
        <dbReference type="EC" id="3.4.21.26"/>
    </reaction>
</comment>
<evidence type="ECO:0000256" key="1">
    <source>
        <dbReference type="ARBA" id="ARBA00001070"/>
    </source>
</evidence>
<feature type="repeat" description="TPR" evidence="10">
    <location>
        <begin position="207"/>
        <end position="240"/>
    </location>
</feature>
<dbReference type="PROSITE" id="PS50005">
    <property type="entry name" value="TPR"/>
    <property type="match status" value="1"/>
</dbReference>
<dbReference type="SMART" id="SM00028">
    <property type="entry name" value="TPR"/>
    <property type="match status" value="5"/>
</dbReference>
<feature type="compositionally biased region" description="Basic residues" evidence="11">
    <location>
        <begin position="145"/>
        <end position="159"/>
    </location>
</feature>
<reference evidence="14 15" key="1">
    <citation type="journal article" date="2024" name="Nat. Commun.">
        <title>Phylogenomics reveals the evolutionary origins of lichenization in chlorophyte algae.</title>
        <authorList>
            <person name="Puginier C."/>
            <person name="Libourel C."/>
            <person name="Otte J."/>
            <person name="Skaloud P."/>
            <person name="Haon M."/>
            <person name="Grisel S."/>
            <person name="Petersen M."/>
            <person name="Berrin J.G."/>
            <person name="Delaux P.M."/>
            <person name="Dal Grande F."/>
            <person name="Keller J."/>
        </authorList>
    </citation>
    <scope>NUCLEOTIDE SEQUENCE [LARGE SCALE GENOMIC DNA]</scope>
    <source>
        <strain evidence="14 15">SAG 2043</strain>
    </source>
</reference>
<feature type="compositionally biased region" description="Acidic residues" evidence="11">
    <location>
        <begin position="10"/>
        <end position="27"/>
    </location>
</feature>
<proteinExistence type="inferred from homology"/>
<evidence type="ECO:0000256" key="5">
    <source>
        <dbReference type="ARBA" id="ARBA00022801"/>
    </source>
</evidence>
<dbReference type="GO" id="GO:0004252">
    <property type="term" value="F:serine-type endopeptidase activity"/>
    <property type="evidence" value="ECO:0007669"/>
    <property type="project" value="UniProtKB-EC"/>
</dbReference>
<protein>
    <recommendedName>
        <fullName evidence="7">Prolyl endopeptidase-like</fullName>
        <ecNumber evidence="3">3.4.21.26</ecNumber>
    </recommendedName>
    <alternativeName>
        <fullName evidence="8">Prolylendopeptidase-like</fullName>
    </alternativeName>
</protein>
<evidence type="ECO:0000256" key="11">
    <source>
        <dbReference type="SAM" id="MobiDB-lite"/>
    </source>
</evidence>
<feature type="region of interest" description="Disordered" evidence="11">
    <location>
        <begin position="142"/>
        <end position="167"/>
    </location>
</feature>